<sequence length="407" mass="46480">MLYHDIYTLLKQSFSQKQDNSFVPELDITMSHYSFTSADAKQMLPGSDSLFCSKHDHAFDDVEPGGTGENTIVDVTDHEINENNSFKYTIVRKAGQERANGAIILLHGLNEKTWDKYLPWAYKLTQDTGKAVILFPIAFHMDRAPEVWSDRKLMFAVAEEREKRSRDNTQCSYVNAAISSRMDANPQRLFWSGMQTYSDIIRLADDIKANKVSEISSDASIDLFGYSIGSFLALIMMMGNPKNIFDNSRLFCFCGGMTIDRMFPVSRYIMDAHAAVTMQKSFAQFLSSNFATDGRLGHYQDTELHPEESWFKTMVRYNHFQKEREKRFGELATRIKAVVLEKDEVAPPAEALNTLQGGYRNIKVDVDIQDFNHPYTHMVPFPLTQKFKEEINASFEDTMKKAAAFLG</sequence>
<dbReference type="RefSeq" id="WP_035130031.1">
    <property type="nucleotide sequence ID" value="NZ_JRLV01000001.1"/>
</dbReference>
<evidence type="ECO:0000313" key="1">
    <source>
        <dbReference type="EMBL" id="KGO84331.1"/>
    </source>
</evidence>
<dbReference type="Proteomes" id="UP000030129">
    <property type="component" value="Unassembled WGS sequence"/>
</dbReference>
<gene>
    <name evidence="1" type="ORF">Q763_00875</name>
</gene>
<proteinExistence type="predicted"/>
<organism evidence="1 2">
    <name type="scientific">Flavobacterium beibuense F44-8</name>
    <dbReference type="NCBI Taxonomy" id="1406840"/>
    <lineage>
        <taxon>Bacteria</taxon>
        <taxon>Pseudomonadati</taxon>
        <taxon>Bacteroidota</taxon>
        <taxon>Flavobacteriia</taxon>
        <taxon>Flavobacteriales</taxon>
        <taxon>Flavobacteriaceae</taxon>
        <taxon>Flavobacterium</taxon>
    </lineage>
</organism>
<evidence type="ECO:0008006" key="3">
    <source>
        <dbReference type="Google" id="ProtNLM"/>
    </source>
</evidence>
<dbReference type="Gene3D" id="3.40.50.1820">
    <property type="entry name" value="alpha/beta hydrolase"/>
    <property type="match status" value="1"/>
</dbReference>
<reference evidence="1 2" key="1">
    <citation type="submission" date="2013-09" db="EMBL/GenBank/DDBJ databases">
        <authorList>
            <person name="Zeng Z."/>
            <person name="Chen C."/>
        </authorList>
    </citation>
    <scope>NUCLEOTIDE SEQUENCE [LARGE SCALE GENOMIC DNA]</scope>
    <source>
        <strain evidence="1 2">F44-8</strain>
    </source>
</reference>
<evidence type="ECO:0000313" key="2">
    <source>
        <dbReference type="Proteomes" id="UP000030129"/>
    </source>
</evidence>
<dbReference type="Pfam" id="PF19519">
    <property type="entry name" value="DUF6051"/>
    <property type="match status" value="1"/>
</dbReference>
<dbReference type="EMBL" id="JRLV01000001">
    <property type="protein sequence ID" value="KGO84331.1"/>
    <property type="molecule type" value="Genomic_DNA"/>
</dbReference>
<dbReference type="InterPro" id="IPR046114">
    <property type="entry name" value="DUF6051"/>
</dbReference>
<dbReference type="AlphaFoldDB" id="A0A0A2LYB1"/>
<dbReference type="InterPro" id="IPR029058">
    <property type="entry name" value="AB_hydrolase_fold"/>
</dbReference>
<protein>
    <recommendedName>
        <fullName evidence="3">Esterase</fullName>
    </recommendedName>
</protein>
<name>A0A0A2LYB1_9FLAO</name>
<accession>A0A0A2LYB1</accession>
<keyword evidence="2" id="KW-1185">Reference proteome</keyword>
<dbReference type="SUPFAM" id="SSF53474">
    <property type="entry name" value="alpha/beta-Hydrolases"/>
    <property type="match status" value="1"/>
</dbReference>
<dbReference type="eggNOG" id="ENOG502ZAI8">
    <property type="taxonomic scope" value="Bacteria"/>
</dbReference>
<comment type="caution">
    <text evidence="1">The sequence shown here is derived from an EMBL/GenBank/DDBJ whole genome shotgun (WGS) entry which is preliminary data.</text>
</comment>